<feature type="region of interest" description="Disordered" evidence="1">
    <location>
        <begin position="233"/>
        <end position="276"/>
    </location>
</feature>
<accession>A0A8H7AIT2</accession>
<organism evidence="2 3">
    <name type="scientific">Endocarpon pusillum</name>
    <dbReference type="NCBI Taxonomy" id="364733"/>
    <lineage>
        <taxon>Eukaryota</taxon>
        <taxon>Fungi</taxon>
        <taxon>Dikarya</taxon>
        <taxon>Ascomycota</taxon>
        <taxon>Pezizomycotina</taxon>
        <taxon>Eurotiomycetes</taxon>
        <taxon>Chaetothyriomycetidae</taxon>
        <taxon>Verrucariales</taxon>
        <taxon>Verrucariaceae</taxon>
        <taxon>Endocarpon</taxon>
    </lineage>
</organism>
<evidence type="ECO:0000313" key="3">
    <source>
        <dbReference type="Proteomes" id="UP000606974"/>
    </source>
</evidence>
<keyword evidence="3" id="KW-1185">Reference proteome</keyword>
<proteinExistence type="predicted"/>
<dbReference type="AlphaFoldDB" id="A0A8H7AIT2"/>
<feature type="compositionally biased region" description="Polar residues" evidence="1">
    <location>
        <begin position="26"/>
        <end position="40"/>
    </location>
</feature>
<comment type="caution">
    <text evidence="2">The sequence shown here is derived from an EMBL/GenBank/DDBJ whole genome shotgun (WGS) entry which is preliminary data.</text>
</comment>
<protein>
    <submittedName>
        <fullName evidence="2">Uncharacterized protein</fullName>
    </submittedName>
</protein>
<evidence type="ECO:0000256" key="1">
    <source>
        <dbReference type="SAM" id="MobiDB-lite"/>
    </source>
</evidence>
<feature type="compositionally biased region" description="Basic and acidic residues" evidence="1">
    <location>
        <begin position="41"/>
        <end position="50"/>
    </location>
</feature>
<reference evidence="2" key="1">
    <citation type="submission" date="2020-02" db="EMBL/GenBank/DDBJ databases">
        <authorList>
            <person name="Palmer J.M."/>
        </authorList>
    </citation>
    <scope>NUCLEOTIDE SEQUENCE</scope>
    <source>
        <strain evidence="2">EPUS1.4</strain>
        <tissue evidence="2">Thallus</tissue>
    </source>
</reference>
<sequence length="276" mass="29947">MSSTHRKPPGAGSRSAPSLKEEKDSTPTTTRKTSAHQLNPNRDKDKALEEDYARQLELATTELQMGKRNFLEKAGHAMPLSDNLRPGGSGSGSGSADPRSAKEQLDALTAQCRNVASLCATRHGNPDPNTTPTTTLTPLLSSSSTSSFLTAEPEPEPDRRVPYDRRVASILQRHSDPRQALPRLERALQPYLLVDGEKGEDGVKDEMIRQYRHAIKAMEEEIAELYRVPPAGAAGSVRRERDLTLPISPKLAGSDYDGEEEEGGGSGGRARSAVVR</sequence>
<evidence type="ECO:0000313" key="2">
    <source>
        <dbReference type="EMBL" id="KAF7507772.1"/>
    </source>
</evidence>
<dbReference type="OrthoDB" id="10436377at2759"/>
<dbReference type="Proteomes" id="UP000606974">
    <property type="component" value="Unassembled WGS sequence"/>
</dbReference>
<feature type="region of interest" description="Disordered" evidence="1">
    <location>
        <begin position="69"/>
        <end position="106"/>
    </location>
</feature>
<gene>
    <name evidence="2" type="ORF">GJ744_010073</name>
</gene>
<feature type="region of interest" description="Disordered" evidence="1">
    <location>
        <begin position="1"/>
        <end position="50"/>
    </location>
</feature>
<dbReference type="EMBL" id="JAACFV010000063">
    <property type="protein sequence ID" value="KAF7507772.1"/>
    <property type="molecule type" value="Genomic_DNA"/>
</dbReference>
<feature type="region of interest" description="Disordered" evidence="1">
    <location>
        <begin position="120"/>
        <end position="161"/>
    </location>
</feature>
<name>A0A8H7AIT2_9EURO</name>
<feature type="compositionally biased region" description="Low complexity" evidence="1">
    <location>
        <begin position="130"/>
        <end position="150"/>
    </location>
</feature>